<dbReference type="EMBL" id="CP001712">
    <property type="protein sequence ID" value="EAR16765.1"/>
    <property type="molecule type" value="Genomic_DNA"/>
</dbReference>
<sequence>MKMKSAYRRLRTAARWVAMVLLLSIQHLLEGAWRSDTPNTG</sequence>
<evidence type="ECO:0000313" key="2">
    <source>
        <dbReference type="Proteomes" id="UP000009049"/>
    </source>
</evidence>
<reference evidence="1 2" key="1">
    <citation type="journal article" date="2009" name="J. Bacteriol.">
        <title>Complete genome sequence of Robiginitalea biformata HTCC2501.</title>
        <authorList>
            <person name="Oh H.M."/>
            <person name="Giovannoni S.J."/>
            <person name="Lee K."/>
            <person name="Ferriera S."/>
            <person name="Johnson J."/>
            <person name="Cho J.C."/>
        </authorList>
    </citation>
    <scope>NUCLEOTIDE SEQUENCE [LARGE SCALE GENOMIC DNA]</scope>
    <source>
        <strain evidence="2">ATCC BAA-864 / HTCC2501 / KCTC 12146</strain>
    </source>
</reference>
<proteinExistence type="predicted"/>
<dbReference type="HOGENOM" id="CLU_3275967_0_0_10"/>
<dbReference type="Proteomes" id="UP000009049">
    <property type="component" value="Chromosome"/>
</dbReference>
<name>A4CIK7_ROBBH</name>
<evidence type="ECO:0000313" key="1">
    <source>
        <dbReference type="EMBL" id="EAR16765.1"/>
    </source>
</evidence>
<dbReference type="KEGG" id="rbi:RB2501_07685"/>
<dbReference type="AlphaFoldDB" id="A4CIK7"/>
<protein>
    <submittedName>
        <fullName evidence="1">Uncharacterized protein</fullName>
    </submittedName>
</protein>
<accession>A4CIK7</accession>
<gene>
    <name evidence="1" type="ordered locus">RB2501_07685</name>
</gene>
<organism evidence="1 2">
    <name type="scientific">Robiginitalea biformata (strain ATCC BAA-864 / DSM 15991 / KCTC 12146 / HTCC2501)</name>
    <dbReference type="NCBI Taxonomy" id="313596"/>
    <lineage>
        <taxon>Bacteria</taxon>
        <taxon>Pseudomonadati</taxon>
        <taxon>Bacteroidota</taxon>
        <taxon>Flavobacteriia</taxon>
        <taxon>Flavobacteriales</taxon>
        <taxon>Flavobacteriaceae</taxon>
        <taxon>Robiginitalea</taxon>
    </lineage>
</organism>
<keyword evidence="2" id="KW-1185">Reference proteome</keyword>